<gene>
    <name evidence="8" type="ORF">NCTC10138_00925</name>
</gene>
<dbReference type="Gene3D" id="1.20.58.220">
    <property type="entry name" value="Phosphate transport system protein phou homolog 2, domain 2"/>
    <property type="match status" value="1"/>
</dbReference>
<keyword evidence="3 6" id="KW-0812">Transmembrane</keyword>
<keyword evidence="4 6" id="KW-1133">Transmembrane helix</keyword>
<evidence type="ECO:0000256" key="5">
    <source>
        <dbReference type="ARBA" id="ARBA00023136"/>
    </source>
</evidence>
<evidence type="ECO:0000313" key="8">
    <source>
        <dbReference type="EMBL" id="VEU80549.1"/>
    </source>
</evidence>
<keyword evidence="5 6" id="KW-0472">Membrane</keyword>
<sequence>MTTESIIMFLGGIALFIFGITLMSDYLKKASGNRFKTIIDKAVNTPLKGILVGTLITAITNSSTGVVVLVIGMVRAGLMTSAQSVGIIMGANIGTTFSAFIISLPIGKYAYAILFVGVICLFLKNKKSVNIGGILTGIGMLFLGLNVMGDGMEKLISLHPAATDSLFQTFSKTSFGGTMSGFLFGTVFTAIIQSSSAATAIIQKLYSLNDPANGIVTLSLRGVLPIILGANLGTTLTGMIAAVGGNDESKRTAWIHVVFNLLGVVVFMIGIHPYYLVTQMIENKFLSPYSMATIAYAHLIQNIVSTVLLMFFIKQIVQLTEWIVPPKNDKKIELVFDEKLIEQSPGVALDFIQKAIFQLSTLVYEYFESTRNYSFTKNNKHLEEADTYEMIIDELDAKIHNYLIKIIRQGDMSHESEDLSKYLDITKDLERIGDHLTNITEFFSIRYDSNHELSIEGKKDMLNLYNLVDKMFISVKTSIESGYTYLPKDVLEIEKEVDILEENARLNYLQRLKVGEFDFAQTSNFTDILSDIERIGDHLNNIASSIIDPMQEDVKYTGLKKREV</sequence>
<dbReference type="AlphaFoldDB" id="A0A449BDM7"/>
<accession>A0A449BDM7</accession>
<dbReference type="InterPro" id="IPR003841">
    <property type="entry name" value="Na/Pi_transpt"/>
</dbReference>
<dbReference type="OrthoDB" id="9763003at2"/>
<feature type="transmembrane region" description="Helical" evidence="6">
    <location>
        <begin position="131"/>
        <end position="149"/>
    </location>
</feature>
<dbReference type="SUPFAM" id="SSF109755">
    <property type="entry name" value="PhoU-like"/>
    <property type="match status" value="1"/>
</dbReference>
<feature type="transmembrane region" description="Helical" evidence="6">
    <location>
        <begin position="49"/>
        <end position="74"/>
    </location>
</feature>
<evidence type="ECO:0000313" key="9">
    <source>
        <dbReference type="Proteomes" id="UP000289841"/>
    </source>
</evidence>
<comment type="subcellular location">
    <subcellularLocation>
        <location evidence="1">Cell membrane</location>
        <topology evidence="1">Multi-pass membrane protein</topology>
    </subcellularLocation>
</comment>
<feature type="transmembrane region" description="Helical" evidence="6">
    <location>
        <begin position="6"/>
        <end position="28"/>
    </location>
</feature>
<protein>
    <submittedName>
        <fullName evidence="8">Na/Pi-cotransporter II-related protein</fullName>
    </submittedName>
</protein>
<dbReference type="InterPro" id="IPR026022">
    <property type="entry name" value="PhoU_dom"/>
</dbReference>
<keyword evidence="9" id="KW-1185">Reference proteome</keyword>
<dbReference type="InterPro" id="IPR038078">
    <property type="entry name" value="PhoU-like_sf"/>
</dbReference>
<feature type="transmembrane region" description="Helical" evidence="6">
    <location>
        <begin position="222"/>
        <end position="242"/>
    </location>
</feature>
<feature type="transmembrane region" description="Helical" evidence="6">
    <location>
        <begin position="295"/>
        <end position="313"/>
    </location>
</feature>
<reference evidence="8 9" key="1">
    <citation type="submission" date="2019-01" db="EMBL/GenBank/DDBJ databases">
        <authorList>
            <consortium name="Pathogen Informatics"/>
        </authorList>
    </citation>
    <scope>NUCLEOTIDE SEQUENCE [LARGE SCALE GENOMIC DNA]</scope>
    <source>
        <strain evidence="8 9">NCTC10138</strain>
    </source>
</reference>
<dbReference type="PANTHER" id="PTHR10010:SF46">
    <property type="entry name" value="SODIUM-DEPENDENT PHOSPHATE TRANSPORT PROTEIN 2B"/>
    <property type="match status" value="1"/>
</dbReference>
<evidence type="ECO:0000256" key="3">
    <source>
        <dbReference type="ARBA" id="ARBA00022692"/>
    </source>
</evidence>
<evidence type="ECO:0000259" key="7">
    <source>
        <dbReference type="Pfam" id="PF01895"/>
    </source>
</evidence>
<feature type="domain" description="PhoU" evidence="7">
    <location>
        <begin position="359"/>
        <end position="441"/>
    </location>
</feature>
<evidence type="ECO:0000256" key="1">
    <source>
        <dbReference type="ARBA" id="ARBA00004651"/>
    </source>
</evidence>
<evidence type="ECO:0000256" key="2">
    <source>
        <dbReference type="ARBA" id="ARBA00022475"/>
    </source>
</evidence>
<dbReference type="GO" id="GO:0005886">
    <property type="term" value="C:plasma membrane"/>
    <property type="evidence" value="ECO:0007669"/>
    <property type="project" value="UniProtKB-SubCell"/>
</dbReference>
<dbReference type="STRING" id="1278311.GCA_000428705_00539"/>
<proteinExistence type="predicted"/>
<feature type="domain" description="PhoU" evidence="7">
    <location>
        <begin position="464"/>
        <end position="545"/>
    </location>
</feature>
<name>A0A449BDM7_HAPAX</name>
<dbReference type="NCBIfam" id="NF037997">
    <property type="entry name" value="Na_Pi_symport"/>
    <property type="match status" value="1"/>
</dbReference>
<dbReference type="PANTHER" id="PTHR10010">
    <property type="entry name" value="SOLUTE CARRIER FAMILY 34 SODIUM PHOSPHATE , MEMBER 2-RELATED"/>
    <property type="match status" value="1"/>
</dbReference>
<evidence type="ECO:0000256" key="6">
    <source>
        <dbReference type="SAM" id="Phobius"/>
    </source>
</evidence>
<keyword evidence="2" id="KW-1003">Cell membrane</keyword>
<feature type="transmembrane region" description="Helical" evidence="6">
    <location>
        <begin position="182"/>
        <end position="202"/>
    </location>
</feature>
<dbReference type="Proteomes" id="UP000289841">
    <property type="component" value="Chromosome"/>
</dbReference>
<dbReference type="EMBL" id="LR215048">
    <property type="protein sequence ID" value="VEU80549.1"/>
    <property type="molecule type" value="Genomic_DNA"/>
</dbReference>
<dbReference type="GO" id="GO:0044341">
    <property type="term" value="P:sodium-dependent phosphate transport"/>
    <property type="evidence" value="ECO:0007669"/>
    <property type="project" value="InterPro"/>
</dbReference>
<evidence type="ECO:0000256" key="4">
    <source>
        <dbReference type="ARBA" id="ARBA00022989"/>
    </source>
</evidence>
<feature type="transmembrane region" description="Helical" evidence="6">
    <location>
        <begin position="254"/>
        <end position="275"/>
    </location>
</feature>
<dbReference type="RefSeq" id="WP_026390197.1">
    <property type="nucleotide sequence ID" value="NZ_LR215048.1"/>
</dbReference>
<dbReference type="Pfam" id="PF02690">
    <property type="entry name" value="Na_Pi_cotrans"/>
    <property type="match status" value="2"/>
</dbReference>
<dbReference type="KEGG" id="aaxa:NCTC10138_00925"/>
<organism evidence="8 9">
    <name type="scientific">Haploplasma axanthum</name>
    <name type="common">Acholeplasma axanthum</name>
    <dbReference type="NCBI Taxonomy" id="29552"/>
    <lineage>
        <taxon>Bacteria</taxon>
        <taxon>Bacillati</taxon>
        <taxon>Mycoplasmatota</taxon>
        <taxon>Mollicutes</taxon>
        <taxon>Acholeplasmatales</taxon>
        <taxon>Acholeplasmataceae</taxon>
        <taxon>Haploplasma</taxon>
    </lineage>
</organism>
<dbReference type="GO" id="GO:0005436">
    <property type="term" value="F:sodium:phosphate symporter activity"/>
    <property type="evidence" value="ECO:0007669"/>
    <property type="project" value="InterPro"/>
</dbReference>
<dbReference type="Pfam" id="PF01895">
    <property type="entry name" value="PhoU"/>
    <property type="match status" value="2"/>
</dbReference>